<dbReference type="Pfam" id="PF12729">
    <property type="entry name" value="4HB_MCP_1"/>
    <property type="match status" value="1"/>
</dbReference>
<dbReference type="InterPro" id="IPR004090">
    <property type="entry name" value="Chemotax_Me-accpt_rcpt"/>
</dbReference>
<dbReference type="CDD" id="cd06225">
    <property type="entry name" value="HAMP"/>
    <property type="match status" value="1"/>
</dbReference>
<name>A0ABT1VZT4_9PROT</name>
<dbReference type="PRINTS" id="PR00260">
    <property type="entry name" value="CHEMTRNSDUCR"/>
</dbReference>
<proteinExistence type="inferred from homology"/>
<dbReference type="InterPro" id="IPR003660">
    <property type="entry name" value="HAMP_dom"/>
</dbReference>
<evidence type="ECO:0000256" key="2">
    <source>
        <dbReference type="ARBA" id="ARBA00029447"/>
    </source>
</evidence>
<dbReference type="Gene3D" id="6.10.340.10">
    <property type="match status" value="1"/>
</dbReference>
<feature type="domain" description="Methyl-accepting transducer" evidence="5">
    <location>
        <begin position="303"/>
        <end position="539"/>
    </location>
</feature>
<keyword evidence="8" id="KW-1185">Reference proteome</keyword>
<evidence type="ECO:0000313" key="7">
    <source>
        <dbReference type="EMBL" id="MCQ8240885.1"/>
    </source>
</evidence>
<dbReference type="PROSITE" id="PS50885">
    <property type="entry name" value="HAMP"/>
    <property type="match status" value="1"/>
</dbReference>
<dbReference type="Pfam" id="PF00015">
    <property type="entry name" value="MCPsignal"/>
    <property type="match status" value="1"/>
</dbReference>
<keyword evidence="4" id="KW-1133">Transmembrane helix</keyword>
<evidence type="ECO:0000259" key="6">
    <source>
        <dbReference type="PROSITE" id="PS50885"/>
    </source>
</evidence>
<dbReference type="RefSeq" id="WP_422919612.1">
    <property type="nucleotide sequence ID" value="NZ_JAMZEJ010000004.1"/>
</dbReference>
<keyword evidence="1 3" id="KW-0807">Transducer</keyword>
<dbReference type="Proteomes" id="UP001524547">
    <property type="component" value="Unassembled WGS sequence"/>
</dbReference>
<comment type="similarity">
    <text evidence="2">Belongs to the methyl-accepting chemotaxis (MCP) protein family.</text>
</comment>
<gene>
    <name evidence="7" type="ORF">NFI88_08565</name>
</gene>
<keyword evidence="4" id="KW-0812">Transmembrane</keyword>
<feature type="domain" description="HAMP" evidence="6">
    <location>
        <begin position="210"/>
        <end position="263"/>
    </location>
</feature>
<feature type="transmembrane region" description="Helical" evidence="4">
    <location>
        <begin position="189"/>
        <end position="213"/>
    </location>
</feature>
<dbReference type="InterPro" id="IPR024478">
    <property type="entry name" value="HlyB_4HB_MCP"/>
</dbReference>
<accession>A0ABT1VZT4</accession>
<dbReference type="InterPro" id="IPR004089">
    <property type="entry name" value="MCPsignal_dom"/>
</dbReference>
<evidence type="ECO:0000313" key="8">
    <source>
        <dbReference type="Proteomes" id="UP001524547"/>
    </source>
</evidence>
<comment type="caution">
    <text evidence="7">The sequence shown here is derived from an EMBL/GenBank/DDBJ whole genome shotgun (WGS) entry which is preliminary data.</text>
</comment>
<dbReference type="PROSITE" id="PS50111">
    <property type="entry name" value="CHEMOTAXIS_TRANSDUC_2"/>
    <property type="match status" value="1"/>
</dbReference>
<dbReference type="SUPFAM" id="SSF58104">
    <property type="entry name" value="Methyl-accepting chemotaxis protein (MCP) signaling domain"/>
    <property type="match status" value="1"/>
</dbReference>
<dbReference type="PANTHER" id="PTHR32089">
    <property type="entry name" value="METHYL-ACCEPTING CHEMOTAXIS PROTEIN MCPB"/>
    <property type="match status" value="1"/>
</dbReference>
<dbReference type="SMART" id="SM00304">
    <property type="entry name" value="HAMP"/>
    <property type="match status" value="1"/>
</dbReference>
<organism evidence="7 8">
    <name type="scientific">Rhizosaccharibacter radicis</name>
    <dbReference type="NCBI Taxonomy" id="2782605"/>
    <lineage>
        <taxon>Bacteria</taxon>
        <taxon>Pseudomonadati</taxon>
        <taxon>Pseudomonadota</taxon>
        <taxon>Alphaproteobacteria</taxon>
        <taxon>Acetobacterales</taxon>
        <taxon>Acetobacteraceae</taxon>
        <taxon>Rhizosaccharibacter</taxon>
    </lineage>
</organism>
<evidence type="ECO:0000256" key="3">
    <source>
        <dbReference type="PROSITE-ProRule" id="PRU00284"/>
    </source>
</evidence>
<evidence type="ECO:0000259" key="5">
    <source>
        <dbReference type="PROSITE" id="PS50111"/>
    </source>
</evidence>
<dbReference type="Pfam" id="PF00672">
    <property type="entry name" value="HAMP"/>
    <property type="match status" value="1"/>
</dbReference>
<dbReference type="PANTHER" id="PTHR32089:SF112">
    <property type="entry name" value="LYSOZYME-LIKE PROTEIN-RELATED"/>
    <property type="match status" value="1"/>
</dbReference>
<evidence type="ECO:0000256" key="1">
    <source>
        <dbReference type="ARBA" id="ARBA00023224"/>
    </source>
</evidence>
<keyword evidence="4" id="KW-0472">Membrane</keyword>
<sequence>MVLRSIGMKLLLAFSMLLLVMAALGLFAVQRLGLLEQASAGISNLYLPLTRTIAQLDRQTMLCRQLEAEAALSSDPGTRGTVRADLTALLREVDRTMTTLPALLGPAGEGSAIFTLRSAWSDYAALDVKYFQLVDSSNIDNASELYLGDMRNAYAAFQDKLRSEIQVVGIKADMATGDAGSAGRSARRLILGAILLTTVLCAGVGVLLGRAIARPLGQMTQIMKRLAAGDLQVKVPFERRRDEIGLMATALRVFKDGMIDAERLAAEAADATRRRELRATRVETLARGFEAQTAEMIETLSGAAAELERTARSMDDAIAQTGEQSDKVKLAAHTVDQGVQGVAVASEQLSASIREISRQAADGAGRASDAATEVRQADDVVAQLAQSSLRVEQISGMISAIASQTNLLALNATIEAARAGSAGRGFAVVASEVKSLADQTARATQDVLEQVRQIRQSTGAAIGAFASIGQRVGAIGQAADAINAAVEQQGIATGEIALNVQQTAESTRIVVDSIATVSRNARNNESAAAQMLASAGNLSRQAEALDHQIRSFLDGVQAA</sequence>
<protein>
    <submittedName>
        <fullName evidence="7">Methyl-accepting chemotaxis protein</fullName>
    </submittedName>
</protein>
<reference evidence="7 8" key="1">
    <citation type="submission" date="2022-06" db="EMBL/GenBank/DDBJ databases">
        <title>Rhizosaccharibacter gen. nov. sp. nov. KSS12, endophytic bacteria isolated from sugarcane.</title>
        <authorList>
            <person name="Pitiwittayakul N."/>
        </authorList>
    </citation>
    <scope>NUCLEOTIDE SEQUENCE [LARGE SCALE GENOMIC DNA]</scope>
    <source>
        <strain evidence="7 8">KSS12</strain>
    </source>
</reference>
<dbReference type="Gene3D" id="1.10.287.950">
    <property type="entry name" value="Methyl-accepting chemotaxis protein"/>
    <property type="match status" value="1"/>
</dbReference>
<dbReference type="SMART" id="SM00283">
    <property type="entry name" value="MA"/>
    <property type="match status" value="1"/>
</dbReference>
<evidence type="ECO:0000256" key="4">
    <source>
        <dbReference type="SAM" id="Phobius"/>
    </source>
</evidence>
<dbReference type="EMBL" id="JAMZEJ010000004">
    <property type="protein sequence ID" value="MCQ8240885.1"/>
    <property type="molecule type" value="Genomic_DNA"/>
</dbReference>